<evidence type="ECO:0000313" key="4">
    <source>
        <dbReference type="EMBL" id="KAF8658220.1"/>
    </source>
</evidence>
<dbReference type="AlphaFoldDB" id="A0A835A876"/>
<dbReference type="PANTHER" id="PTHR33110">
    <property type="entry name" value="F-BOX/KELCH-REPEAT PROTEIN-RELATED"/>
    <property type="match status" value="1"/>
</dbReference>
<feature type="transmembrane region" description="Helical" evidence="2">
    <location>
        <begin position="532"/>
        <end position="553"/>
    </location>
</feature>
<dbReference type="SMART" id="SM00360">
    <property type="entry name" value="RRM"/>
    <property type="match status" value="1"/>
</dbReference>
<dbReference type="EMBL" id="JACEFO010002482">
    <property type="protein sequence ID" value="KAF8658220.1"/>
    <property type="molecule type" value="Genomic_DNA"/>
</dbReference>
<dbReference type="SUPFAM" id="SSF81383">
    <property type="entry name" value="F-box domain"/>
    <property type="match status" value="1"/>
</dbReference>
<proteinExistence type="predicted"/>
<keyword evidence="2" id="KW-0812">Transmembrane</keyword>
<keyword evidence="5" id="KW-1185">Reference proteome</keyword>
<evidence type="ECO:0000256" key="1">
    <source>
        <dbReference type="PROSITE-ProRule" id="PRU00176"/>
    </source>
</evidence>
<dbReference type="InterPro" id="IPR036047">
    <property type="entry name" value="F-box-like_dom_sf"/>
</dbReference>
<feature type="domain" description="RRM" evidence="3">
    <location>
        <begin position="457"/>
        <end position="518"/>
    </location>
</feature>
<dbReference type="PROSITE" id="PS50102">
    <property type="entry name" value="RRM"/>
    <property type="match status" value="1"/>
</dbReference>
<dbReference type="InterPro" id="IPR035979">
    <property type="entry name" value="RBD_domain_sf"/>
</dbReference>
<dbReference type="Gene3D" id="3.30.70.330">
    <property type="match status" value="1"/>
</dbReference>
<dbReference type="Proteomes" id="UP000636709">
    <property type="component" value="Unassembled WGS sequence"/>
</dbReference>
<dbReference type="Pfam" id="PF03478">
    <property type="entry name" value="Beta-prop_KIB1-4"/>
    <property type="match status" value="1"/>
</dbReference>
<keyword evidence="2" id="KW-1133">Transmembrane helix</keyword>
<dbReference type="InterPro" id="IPR012677">
    <property type="entry name" value="Nucleotide-bd_a/b_plait_sf"/>
</dbReference>
<protein>
    <recommendedName>
        <fullName evidence="3">RRM domain-containing protein</fullName>
    </recommendedName>
</protein>
<dbReference type="SUPFAM" id="SSF54928">
    <property type="entry name" value="RNA-binding domain, RBD"/>
    <property type="match status" value="1"/>
</dbReference>
<dbReference type="InterPro" id="IPR000504">
    <property type="entry name" value="RRM_dom"/>
</dbReference>
<keyword evidence="1" id="KW-0694">RNA-binding</keyword>
<dbReference type="Pfam" id="PF00076">
    <property type="entry name" value="RRM_1"/>
    <property type="match status" value="1"/>
</dbReference>
<dbReference type="Gene3D" id="1.20.1280.50">
    <property type="match status" value="1"/>
</dbReference>
<name>A0A835A876_9POAL</name>
<evidence type="ECO:0000256" key="2">
    <source>
        <dbReference type="SAM" id="Phobius"/>
    </source>
</evidence>
<dbReference type="GO" id="GO:0003723">
    <property type="term" value="F:RNA binding"/>
    <property type="evidence" value="ECO:0007669"/>
    <property type="project" value="UniProtKB-UniRule"/>
</dbReference>
<evidence type="ECO:0000259" key="3">
    <source>
        <dbReference type="PROSITE" id="PS50102"/>
    </source>
</evidence>
<comment type="caution">
    <text evidence="4">The sequence shown here is derived from an EMBL/GenBank/DDBJ whole genome shotgun (WGS) entry which is preliminary data.</text>
</comment>
<dbReference type="OrthoDB" id="694843at2759"/>
<sequence length="565" mass="63020">MDSILCRVRAALQFRRAAASSSPPWADLPAELLGDIAGRLHTTADYVRFHAICRSWRAVHVEEEDHKPRLPWLLAPSSSTFDDDLQLEEQRFRCVFSKETYRMPGICDVRDRRVACTSGAAAWLVTGGGQHNKGVVVRLVNPLTGKQEQVPDEGIISTEWLGRRHRIISGAGAVVLVYELDDLNPAPDYDEYPRRRRFRVSFLRPGCKRWLSVSSYLRFTDRCCAVACYRDSFVVCVGLVYCHVLKPYGAPTSGVHGTREVRVALPGQPAGKVRRSSYLVECDGGDLLLARVLQDTTSSCIGGGLSVSLHELRLENNGGQDHELAVEWVRRDDADMMIWLRDHVLFLGFPASFAAKAAPYNGEVSGGTTYFVIESGGQGRRRPLSVAKTCSVYKYSFHNNEATLVETLPSGWHDARCLWFLPRPQIQTLFEHQKEGSGEPAGNFAGESDGARQQMQLRIYAGDLSPKVDNARLREMFSVYGKVATARVAYDKRGRSRGFGFVTMATQEGYDKAMAALNPVVKEEPDDISFDFIDLCLGLLALFLILVVLFYIFKGCKILFLALFS</sequence>
<accession>A0A835A876</accession>
<evidence type="ECO:0000313" key="5">
    <source>
        <dbReference type="Proteomes" id="UP000636709"/>
    </source>
</evidence>
<keyword evidence="2" id="KW-0472">Membrane</keyword>
<dbReference type="PANTHER" id="PTHR33110:SF44">
    <property type="entry name" value="DUF295 DOMAIN-CONTAINING PROTEIN"/>
    <property type="match status" value="1"/>
</dbReference>
<organism evidence="4 5">
    <name type="scientific">Digitaria exilis</name>
    <dbReference type="NCBI Taxonomy" id="1010633"/>
    <lineage>
        <taxon>Eukaryota</taxon>
        <taxon>Viridiplantae</taxon>
        <taxon>Streptophyta</taxon>
        <taxon>Embryophyta</taxon>
        <taxon>Tracheophyta</taxon>
        <taxon>Spermatophyta</taxon>
        <taxon>Magnoliopsida</taxon>
        <taxon>Liliopsida</taxon>
        <taxon>Poales</taxon>
        <taxon>Poaceae</taxon>
        <taxon>PACMAD clade</taxon>
        <taxon>Panicoideae</taxon>
        <taxon>Panicodae</taxon>
        <taxon>Paniceae</taxon>
        <taxon>Anthephorinae</taxon>
        <taxon>Digitaria</taxon>
    </lineage>
</organism>
<reference evidence="4" key="1">
    <citation type="submission" date="2020-07" db="EMBL/GenBank/DDBJ databases">
        <title>Genome sequence and genetic diversity analysis of an under-domesticated orphan crop, white fonio (Digitaria exilis).</title>
        <authorList>
            <person name="Bennetzen J.L."/>
            <person name="Chen S."/>
            <person name="Ma X."/>
            <person name="Wang X."/>
            <person name="Yssel A.E.J."/>
            <person name="Chaluvadi S.R."/>
            <person name="Johnson M."/>
            <person name="Gangashetty P."/>
            <person name="Hamidou F."/>
            <person name="Sanogo M.D."/>
            <person name="Zwaenepoel A."/>
            <person name="Wallace J."/>
            <person name="Van De Peer Y."/>
            <person name="Van Deynze A."/>
        </authorList>
    </citation>
    <scope>NUCLEOTIDE SEQUENCE</scope>
    <source>
        <tissue evidence="4">Leaves</tissue>
    </source>
</reference>
<dbReference type="InterPro" id="IPR005174">
    <property type="entry name" value="KIB1-4_b-propeller"/>
</dbReference>
<gene>
    <name evidence="4" type="ORF">HU200_059442</name>
</gene>